<feature type="domain" description="Alpha-2-macroglobulin bait region" evidence="3">
    <location>
        <begin position="426"/>
        <end position="622"/>
    </location>
</feature>
<dbReference type="Pfam" id="PF17791">
    <property type="entry name" value="MG3"/>
    <property type="match status" value="1"/>
</dbReference>
<evidence type="ECO:0000256" key="2">
    <source>
        <dbReference type="SAM" id="SignalP"/>
    </source>
</evidence>
<dbReference type="Gene3D" id="2.60.40.1930">
    <property type="match status" value="2"/>
</dbReference>
<evidence type="ECO:0000256" key="1">
    <source>
        <dbReference type="SAM" id="MobiDB-lite"/>
    </source>
</evidence>
<feature type="compositionally biased region" description="Polar residues" evidence="1">
    <location>
        <begin position="647"/>
        <end position="667"/>
    </location>
</feature>
<keyword evidence="5" id="KW-1185">Reference proteome</keyword>
<accession>A0A9N9QDR9</accession>
<dbReference type="InterPro" id="IPR041555">
    <property type="entry name" value="MG3"/>
</dbReference>
<organism evidence="4 5">
    <name type="scientific">Ceutorhynchus assimilis</name>
    <name type="common">cabbage seed weevil</name>
    <dbReference type="NCBI Taxonomy" id="467358"/>
    <lineage>
        <taxon>Eukaryota</taxon>
        <taxon>Metazoa</taxon>
        <taxon>Ecdysozoa</taxon>
        <taxon>Arthropoda</taxon>
        <taxon>Hexapoda</taxon>
        <taxon>Insecta</taxon>
        <taxon>Pterygota</taxon>
        <taxon>Neoptera</taxon>
        <taxon>Endopterygota</taxon>
        <taxon>Coleoptera</taxon>
        <taxon>Polyphaga</taxon>
        <taxon>Cucujiformia</taxon>
        <taxon>Curculionidae</taxon>
        <taxon>Ceutorhynchinae</taxon>
        <taxon>Ceutorhynchus</taxon>
    </lineage>
</organism>
<name>A0A9N9QDR9_9CUCU</name>
<dbReference type="InterPro" id="IPR011625">
    <property type="entry name" value="A2M_N_BRD"/>
</dbReference>
<dbReference type="OrthoDB" id="10070472at2759"/>
<proteinExistence type="predicted"/>
<evidence type="ECO:0000313" key="4">
    <source>
        <dbReference type="EMBL" id="CAG9766185.1"/>
    </source>
</evidence>
<dbReference type="InterPro" id="IPR050473">
    <property type="entry name" value="A2M/Complement_sys"/>
</dbReference>
<feature type="signal peptide" evidence="2">
    <location>
        <begin position="1"/>
        <end position="16"/>
    </location>
</feature>
<gene>
    <name evidence="4" type="ORF">CEUTPL_LOCUS6773</name>
</gene>
<dbReference type="AlphaFoldDB" id="A0A9N9QDR9"/>
<reference evidence="4" key="1">
    <citation type="submission" date="2022-01" db="EMBL/GenBank/DDBJ databases">
        <authorList>
            <person name="King R."/>
        </authorList>
    </citation>
    <scope>NUCLEOTIDE SEQUENCE</scope>
</reference>
<dbReference type="GO" id="GO:0004866">
    <property type="term" value="F:endopeptidase inhibitor activity"/>
    <property type="evidence" value="ECO:0007669"/>
    <property type="project" value="InterPro"/>
</dbReference>
<evidence type="ECO:0000313" key="5">
    <source>
        <dbReference type="Proteomes" id="UP001152799"/>
    </source>
</evidence>
<dbReference type="EMBL" id="OU892279">
    <property type="protein sequence ID" value="CAG9766185.1"/>
    <property type="molecule type" value="Genomic_DNA"/>
</dbReference>
<feature type="region of interest" description="Disordered" evidence="1">
    <location>
        <begin position="645"/>
        <end position="667"/>
    </location>
</feature>
<dbReference type="Proteomes" id="UP001152799">
    <property type="component" value="Chromosome 3"/>
</dbReference>
<dbReference type="Pfam" id="PF07703">
    <property type="entry name" value="A2M_BRD"/>
    <property type="match status" value="1"/>
</dbReference>
<dbReference type="PANTHER" id="PTHR11412">
    <property type="entry name" value="MACROGLOBULIN / COMPLEMENT"/>
    <property type="match status" value="1"/>
</dbReference>
<feature type="chain" id="PRO_5040258556" description="Alpha-2-macroglobulin bait region domain-containing protein" evidence="2">
    <location>
        <begin position="17"/>
        <end position="735"/>
    </location>
</feature>
<dbReference type="PANTHER" id="PTHR11412:SF171">
    <property type="entry name" value="PREGNANCY ZONE PROTEIN-LIKE PROTEIN"/>
    <property type="match status" value="1"/>
</dbReference>
<protein>
    <recommendedName>
        <fullName evidence="3">Alpha-2-macroglobulin bait region domain-containing protein</fullName>
    </recommendedName>
</protein>
<keyword evidence="2" id="KW-0732">Signal</keyword>
<sequence>MYKFVIIAVLLQICLSKNIFNLKSNNNIGTRKKATGFVFSMPKTLVSGKNETVCISLHELNLPAKVLVDLKWKEKHHTTLKNLDSDSGCFEIKVPLKRIVEAQFVSVRVQVQMRHQEIYSAHNYDPILIYPSLQNKVLIETDRGLYKPGDTLKFRILQLDRDFLPISTKISNICIKNPMGITVMAWENITPDRGLVSFDYQLVPESMIGKWKLQAENQTTTFEVAKYNVPRFKIDLKYPKSIYYKTKSINILVCGKYSNNKPVAGIAFIKISHSFSNMKSINELKEMVNGCAEFQIDKATFGVESLNEKMFDSKKYLQITATITEHGTNKMDVASGKSKILLKGYNLKFNSNPMFIPGMPYEGQLKLTNIITSIEDEVVEICYNLAIKKSWNYLNKEQCRNYSIPKTGIVAFKLWPVKTNVLHVSLHAKSLNNSLITDDFLIVRLFSPSSSYIKMEKIPSEKNACYIHYQYKVAYSTDHFNNGDNITFYYTIKSSLEILEMGKHNQTVQKTDTNSNNEDTSEYLGEVHKYVKLGANIEHFTLNFQIKKKFLTGYQLLIYYVTKDGETVAATKTDEIEPCSLQISSNWSQTQLLPGTMATLNIKSASPALCAISVTDKASKFISANHQNVSLDRILKVFSPERESAKSGRNSCVSNQPRRNAGPSSVQNMEHLLKRRKRHIYSFAEDYDAYDIFSKFGTITITNLQLITKPCYNGPLVEDLPPGKLKPTVNLYKYH</sequence>
<dbReference type="SMART" id="SM01359">
    <property type="entry name" value="A2M_N_2"/>
    <property type="match status" value="1"/>
</dbReference>
<dbReference type="Pfam" id="PF01835">
    <property type="entry name" value="MG2"/>
    <property type="match status" value="1"/>
</dbReference>
<dbReference type="InterPro" id="IPR002890">
    <property type="entry name" value="MG2"/>
</dbReference>
<dbReference type="Gene3D" id="2.60.40.1940">
    <property type="match status" value="1"/>
</dbReference>
<evidence type="ECO:0000259" key="3">
    <source>
        <dbReference type="SMART" id="SM01359"/>
    </source>
</evidence>